<evidence type="ECO:0008006" key="2">
    <source>
        <dbReference type="Google" id="ProtNLM"/>
    </source>
</evidence>
<gene>
    <name evidence="1" type="ORF">LCGC14_2487210</name>
</gene>
<dbReference type="InterPro" id="IPR038071">
    <property type="entry name" value="UROD/MetE-like_sf"/>
</dbReference>
<organism evidence="1">
    <name type="scientific">marine sediment metagenome</name>
    <dbReference type="NCBI Taxonomy" id="412755"/>
    <lineage>
        <taxon>unclassified sequences</taxon>
        <taxon>metagenomes</taxon>
        <taxon>ecological metagenomes</taxon>
    </lineage>
</organism>
<dbReference type="Gene3D" id="3.20.20.210">
    <property type="match status" value="1"/>
</dbReference>
<reference evidence="1" key="1">
    <citation type="journal article" date="2015" name="Nature">
        <title>Complex archaea that bridge the gap between prokaryotes and eukaryotes.</title>
        <authorList>
            <person name="Spang A."/>
            <person name="Saw J.H."/>
            <person name="Jorgensen S.L."/>
            <person name="Zaremba-Niedzwiedzka K."/>
            <person name="Martijn J."/>
            <person name="Lind A.E."/>
            <person name="van Eijk R."/>
            <person name="Schleper C."/>
            <person name="Guy L."/>
            <person name="Ettema T.J."/>
        </authorList>
    </citation>
    <scope>NUCLEOTIDE SEQUENCE</scope>
</reference>
<protein>
    <recommendedName>
        <fullName evidence="2">Uroporphyrinogen decarboxylase (URO-D) domain-containing protein</fullName>
    </recommendedName>
</protein>
<feature type="non-terminal residue" evidence="1">
    <location>
        <position position="193"/>
    </location>
</feature>
<comment type="caution">
    <text evidence="1">The sequence shown here is derived from an EMBL/GenBank/DDBJ whole genome shotgun (WGS) entry which is preliminary data.</text>
</comment>
<accession>A0A0F9B5U5</accession>
<proteinExistence type="predicted"/>
<sequence>MTSKERVILALKHQEPDRIPTGENQMDGKLVEKILGRTVLYNRGWNEMQAIWNGKRDAVVQDYCRVLVELPKALEWDYVRVPIVPAAKKYSPPKMTGEHSWIDDEGYEVHYNPDSGSLAVRGQYPDMNIDDLPDPEAPVEIDSSQLEAISYVVKELGSTHFIIGRTPIDGTYPWEETVGMEAFLMKMITDPDF</sequence>
<dbReference type="AlphaFoldDB" id="A0A0F9B5U5"/>
<evidence type="ECO:0000313" key="1">
    <source>
        <dbReference type="EMBL" id="KKL17274.1"/>
    </source>
</evidence>
<dbReference type="EMBL" id="LAZR01039325">
    <property type="protein sequence ID" value="KKL17274.1"/>
    <property type="molecule type" value="Genomic_DNA"/>
</dbReference>
<name>A0A0F9B5U5_9ZZZZ</name>